<sequence>MIENKEYIFIHIPKTAGTYVRDILTKFFNGKYNKSLYRFHAIPKNFNTKQKLIGLIRNPIELYVSLFFWIKRGNNTSPLPEIYKNQLFELTNKYDDDKINFKNFILFIYSIDEGFVTNSHWWGKKIDYKNSKKYDIGAYTLIYCMMYLNNNFNDLINNKKKMDYLINTNNIDNDIINIFSKLNFNIDFFKNECNNLEKKNCQKHKDYKYYYDNELIKLIEYKERYIYNIAKLYDIKF</sequence>
<organism evidence="1">
    <name type="scientific">Florenciella sp. virus SA2</name>
    <dbReference type="NCBI Taxonomy" id="3240092"/>
    <lineage>
        <taxon>Viruses</taxon>
    </lineage>
</organism>
<evidence type="ECO:0008006" key="2">
    <source>
        <dbReference type="Google" id="ProtNLM"/>
    </source>
</evidence>
<name>A0AB39JF55_9VIRU</name>
<dbReference type="InterPro" id="IPR027417">
    <property type="entry name" value="P-loop_NTPase"/>
</dbReference>
<gene>
    <name evidence="1" type="ORF">FloV-SA2_00493</name>
</gene>
<dbReference type="EMBL" id="PP542043">
    <property type="protein sequence ID" value="XDO02311.1"/>
    <property type="molecule type" value="Genomic_DNA"/>
</dbReference>
<accession>A0AB39JF55</accession>
<protein>
    <recommendedName>
        <fullName evidence="2">Sulfotransferase family protein</fullName>
    </recommendedName>
</protein>
<proteinExistence type="predicted"/>
<dbReference type="Gene3D" id="3.40.50.300">
    <property type="entry name" value="P-loop containing nucleotide triphosphate hydrolases"/>
    <property type="match status" value="1"/>
</dbReference>
<reference evidence="1" key="1">
    <citation type="submission" date="2024-03" db="EMBL/GenBank/DDBJ databases">
        <title>Eukaryotic viruses encode the ribosomal protein eL40.</title>
        <authorList>
            <person name="Thomy J."/>
            <person name="Schvarcz C.R."/>
            <person name="McBeain K.A."/>
            <person name="Edwards K.F."/>
            <person name="Steward G.F."/>
        </authorList>
    </citation>
    <scope>NUCLEOTIDE SEQUENCE</scope>
    <source>
        <strain evidence="1">FloV-SA2</strain>
    </source>
</reference>
<evidence type="ECO:0000313" key="1">
    <source>
        <dbReference type="EMBL" id="XDO02311.1"/>
    </source>
</evidence>